<dbReference type="Proteomes" id="UP000314294">
    <property type="component" value="Unassembled WGS sequence"/>
</dbReference>
<sequence>MACLPAVQQLTTRGVCVSGLDDSHFARRIQVKLLEEEIVLTFTTLPSRLHKLHGHVGPRATGRGSNTTSGLFSIVSSKCGDARLSDTNSISSSSSSSIEPGVSKSGPSSSDRSSSPEISSTRKMSSSSVVKLSKCCLSRSASSSESLLFPRSAFSFSFSRSLSESLNSSTSSSSSIIQSESSGPLSVAFD</sequence>
<evidence type="ECO:0000313" key="2">
    <source>
        <dbReference type="EMBL" id="TNN70687.1"/>
    </source>
</evidence>
<feature type="region of interest" description="Disordered" evidence="1">
    <location>
        <begin position="86"/>
        <end position="123"/>
    </location>
</feature>
<evidence type="ECO:0000313" key="3">
    <source>
        <dbReference type="Proteomes" id="UP000314294"/>
    </source>
</evidence>
<gene>
    <name evidence="2" type="ORF">EYF80_019124</name>
</gene>
<accession>A0A4Z2HY94</accession>
<name>A0A4Z2HY94_9TELE</name>
<organism evidence="2 3">
    <name type="scientific">Liparis tanakae</name>
    <name type="common">Tanaka's snailfish</name>
    <dbReference type="NCBI Taxonomy" id="230148"/>
    <lineage>
        <taxon>Eukaryota</taxon>
        <taxon>Metazoa</taxon>
        <taxon>Chordata</taxon>
        <taxon>Craniata</taxon>
        <taxon>Vertebrata</taxon>
        <taxon>Euteleostomi</taxon>
        <taxon>Actinopterygii</taxon>
        <taxon>Neopterygii</taxon>
        <taxon>Teleostei</taxon>
        <taxon>Neoteleostei</taxon>
        <taxon>Acanthomorphata</taxon>
        <taxon>Eupercaria</taxon>
        <taxon>Perciformes</taxon>
        <taxon>Cottioidei</taxon>
        <taxon>Cottales</taxon>
        <taxon>Liparidae</taxon>
        <taxon>Liparis</taxon>
    </lineage>
</organism>
<feature type="compositionally biased region" description="Low complexity" evidence="1">
    <location>
        <begin position="89"/>
        <end position="123"/>
    </location>
</feature>
<dbReference type="EMBL" id="SRLO01000160">
    <property type="protein sequence ID" value="TNN70687.1"/>
    <property type="molecule type" value="Genomic_DNA"/>
</dbReference>
<proteinExistence type="predicted"/>
<feature type="region of interest" description="Disordered" evidence="1">
    <location>
        <begin position="164"/>
        <end position="190"/>
    </location>
</feature>
<keyword evidence="3" id="KW-1185">Reference proteome</keyword>
<reference evidence="2 3" key="1">
    <citation type="submission" date="2019-03" db="EMBL/GenBank/DDBJ databases">
        <title>First draft genome of Liparis tanakae, snailfish: a comprehensive survey of snailfish specific genes.</title>
        <authorList>
            <person name="Kim W."/>
            <person name="Song I."/>
            <person name="Jeong J.-H."/>
            <person name="Kim D."/>
            <person name="Kim S."/>
            <person name="Ryu S."/>
            <person name="Song J.Y."/>
            <person name="Lee S.K."/>
        </authorList>
    </citation>
    <scope>NUCLEOTIDE SEQUENCE [LARGE SCALE GENOMIC DNA]</scope>
    <source>
        <tissue evidence="2">Muscle</tissue>
    </source>
</reference>
<dbReference type="AlphaFoldDB" id="A0A4Z2HY94"/>
<evidence type="ECO:0000256" key="1">
    <source>
        <dbReference type="SAM" id="MobiDB-lite"/>
    </source>
</evidence>
<protein>
    <submittedName>
        <fullName evidence="2">Uncharacterized protein</fullName>
    </submittedName>
</protein>
<comment type="caution">
    <text evidence="2">The sequence shown here is derived from an EMBL/GenBank/DDBJ whole genome shotgun (WGS) entry which is preliminary data.</text>
</comment>